<keyword evidence="3" id="KW-1003">Cell membrane</keyword>
<evidence type="ECO:0000256" key="3">
    <source>
        <dbReference type="ARBA" id="ARBA00022475"/>
    </source>
</evidence>
<feature type="transmembrane region" description="Helical" evidence="7">
    <location>
        <begin position="209"/>
        <end position="228"/>
    </location>
</feature>
<dbReference type="PANTHER" id="PTHR43163:SF6">
    <property type="entry name" value="DIPEPTIDE TRANSPORT SYSTEM PERMEASE PROTEIN DPPB-RELATED"/>
    <property type="match status" value="1"/>
</dbReference>
<evidence type="ECO:0000256" key="2">
    <source>
        <dbReference type="ARBA" id="ARBA00022448"/>
    </source>
</evidence>
<dbReference type="InterPro" id="IPR000515">
    <property type="entry name" value="MetI-like"/>
</dbReference>
<dbReference type="InterPro" id="IPR035906">
    <property type="entry name" value="MetI-like_sf"/>
</dbReference>
<dbReference type="PROSITE" id="PS50928">
    <property type="entry name" value="ABC_TM1"/>
    <property type="match status" value="1"/>
</dbReference>
<evidence type="ECO:0000256" key="7">
    <source>
        <dbReference type="RuleBase" id="RU363032"/>
    </source>
</evidence>
<name>E6SIT5_THEM7</name>
<evidence type="ECO:0000256" key="5">
    <source>
        <dbReference type="ARBA" id="ARBA00022989"/>
    </source>
</evidence>
<evidence type="ECO:0000259" key="8">
    <source>
        <dbReference type="PROSITE" id="PS50928"/>
    </source>
</evidence>
<dbReference type="GO" id="GO:0071916">
    <property type="term" value="F:dipeptide transmembrane transporter activity"/>
    <property type="evidence" value="ECO:0007669"/>
    <property type="project" value="TreeGrafter"/>
</dbReference>
<dbReference type="GO" id="GO:0005886">
    <property type="term" value="C:plasma membrane"/>
    <property type="evidence" value="ECO:0007669"/>
    <property type="project" value="UniProtKB-SubCell"/>
</dbReference>
<keyword evidence="4 7" id="KW-0812">Transmembrane</keyword>
<evidence type="ECO:0000256" key="6">
    <source>
        <dbReference type="ARBA" id="ARBA00023136"/>
    </source>
</evidence>
<keyword evidence="6 7" id="KW-0472">Membrane</keyword>
<feature type="transmembrane region" description="Helical" evidence="7">
    <location>
        <begin position="12"/>
        <end position="34"/>
    </location>
</feature>
<feature type="transmembrane region" description="Helical" evidence="7">
    <location>
        <begin position="309"/>
        <end position="335"/>
    </location>
</feature>
<dbReference type="STRING" id="644966.Tmar_1946"/>
<dbReference type="Gene3D" id="1.10.3720.10">
    <property type="entry name" value="MetI-like"/>
    <property type="match status" value="1"/>
</dbReference>
<keyword evidence="2 7" id="KW-0813">Transport</keyword>
<evidence type="ECO:0000313" key="9">
    <source>
        <dbReference type="EMBL" id="ADU52029.1"/>
    </source>
</evidence>
<protein>
    <submittedName>
        <fullName evidence="9">Binding-protein-dependent transport systems inner membrane component</fullName>
    </submittedName>
</protein>
<dbReference type="Proteomes" id="UP000008915">
    <property type="component" value="Chromosome"/>
</dbReference>
<dbReference type="Pfam" id="PF00528">
    <property type="entry name" value="BPD_transp_1"/>
    <property type="match status" value="1"/>
</dbReference>
<reference evidence="9 10" key="1">
    <citation type="journal article" date="2010" name="Stand. Genomic Sci.">
        <title>Complete genome sequence of Thermaerobacter marianensis type strain (7p75a).</title>
        <authorList>
            <person name="Han C."/>
            <person name="Gu W."/>
            <person name="Zhang X."/>
            <person name="Lapidus A."/>
            <person name="Nolan M."/>
            <person name="Copeland A."/>
            <person name="Lucas S."/>
            <person name="Del Rio T.G."/>
            <person name="Tice H."/>
            <person name="Cheng J.F."/>
            <person name="Tapia R."/>
            <person name="Goodwin L."/>
            <person name="Pitluck S."/>
            <person name="Pagani I."/>
            <person name="Ivanova N."/>
            <person name="Mavromatis K."/>
            <person name="Mikhailova N."/>
            <person name="Pati A."/>
            <person name="Chen A."/>
            <person name="Palaniappan K."/>
            <person name="Land M."/>
            <person name="Hauser L."/>
            <person name="Chang Y.J."/>
            <person name="Jeffries C.D."/>
            <person name="Schneider S."/>
            <person name="Rohde M."/>
            <person name="Goker M."/>
            <person name="Pukall R."/>
            <person name="Woyke T."/>
            <person name="Bristow J."/>
            <person name="Eisen J.A."/>
            <person name="Markowitz V."/>
            <person name="Hugenholtz P."/>
            <person name="Kyrpides N.C."/>
            <person name="Klenk H.P."/>
            <person name="Detter J.C."/>
        </authorList>
    </citation>
    <scope>NUCLEOTIDE SEQUENCE [LARGE SCALE GENOMIC DNA]</scope>
    <source>
        <strain evidence="10">ATCC 700841 / DSM 12885 / JCM 10246 / 7p75a</strain>
    </source>
</reference>
<dbReference type="CDD" id="cd06261">
    <property type="entry name" value="TM_PBP2"/>
    <property type="match status" value="1"/>
</dbReference>
<dbReference type="EMBL" id="CP002344">
    <property type="protein sequence ID" value="ADU52029.1"/>
    <property type="molecule type" value="Genomic_DNA"/>
</dbReference>
<dbReference type="InterPro" id="IPR045621">
    <property type="entry name" value="BPD_transp_1_N"/>
</dbReference>
<dbReference type="AlphaFoldDB" id="E6SIT5"/>
<keyword evidence="5 7" id="KW-1133">Transmembrane helix</keyword>
<feature type="domain" description="ABC transmembrane type-1" evidence="8">
    <location>
        <begin position="99"/>
        <end position="332"/>
    </location>
</feature>
<evidence type="ECO:0000313" key="10">
    <source>
        <dbReference type="Proteomes" id="UP000008915"/>
    </source>
</evidence>
<comment type="subcellular location">
    <subcellularLocation>
        <location evidence="1 7">Cell membrane</location>
        <topology evidence="1 7">Multi-pass membrane protein</topology>
    </subcellularLocation>
</comment>
<feature type="transmembrane region" description="Helical" evidence="7">
    <location>
        <begin position="105"/>
        <end position="126"/>
    </location>
</feature>
<accession>E6SIT5</accession>
<sequence length="342" mass="36922">MGIAFWRYIVRRLVLAVGVLAGVTVVTFLAAQVIPADPAARWVGPHATAEQIARAREELGLDRPVPVQYVDYVARLLRGDWGTAVVTHQPVLSDLMAYLPPTLELVVASTLLAFLVGVPLGVVGARYRDRLPDHLSRLGAIAGVSMPTFWLALLLQLVFFRQLGWFPLQGRLDTTFQLVHPVRVITGAYVLDGLLVGDWALVVEAGRHLVLPAVALAAYPIGLVMRMVRASLAEVLAEDHIRNARALGVGEGTILFRYALKPALGPVLTVVGLSFGYSLTGAFLVEAVFGWPGLGRYAANALVAGDYPAIMGVTILVATAYVMLNLVVDVLQAWLDPRIALR</sequence>
<dbReference type="Pfam" id="PF19300">
    <property type="entry name" value="BPD_transp_1_N"/>
    <property type="match status" value="1"/>
</dbReference>
<evidence type="ECO:0000256" key="1">
    <source>
        <dbReference type="ARBA" id="ARBA00004651"/>
    </source>
</evidence>
<comment type="similarity">
    <text evidence="7">Belongs to the binding-protein-dependent transport system permease family.</text>
</comment>
<gene>
    <name evidence="9" type="ordered locus">Tmar_1946</name>
</gene>
<dbReference type="eggNOG" id="COG0601">
    <property type="taxonomic scope" value="Bacteria"/>
</dbReference>
<dbReference type="HOGENOM" id="CLU_036879_0_3_9"/>
<proteinExistence type="inferred from homology"/>
<feature type="transmembrane region" description="Helical" evidence="7">
    <location>
        <begin position="267"/>
        <end position="289"/>
    </location>
</feature>
<keyword evidence="10" id="KW-1185">Reference proteome</keyword>
<dbReference type="RefSeq" id="WP_013496330.1">
    <property type="nucleotide sequence ID" value="NC_014831.1"/>
</dbReference>
<dbReference type="KEGG" id="tmr:Tmar_1946"/>
<evidence type="ECO:0000256" key="4">
    <source>
        <dbReference type="ARBA" id="ARBA00022692"/>
    </source>
</evidence>
<dbReference type="SUPFAM" id="SSF161098">
    <property type="entry name" value="MetI-like"/>
    <property type="match status" value="1"/>
</dbReference>
<reference evidence="10" key="2">
    <citation type="journal article" date="2010" name="Stand. Genomic Sci.">
        <title>Complete genome sequence of Thermaerobacter marianensis type strain (7p75aT).</title>
        <authorList>
            <person name="Han C."/>
            <person name="Gu W."/>
            <person name="Zhang X."/>
            <person name="Lapidus A."/>
            <person name="Nolan M."/>
            <person name="Copeland A."/>
            <person name="Lucas S."/>
            <person name="Glavina Del Rio T."/>
            <person name="Tice H."/>
            <person name="Cheng J."/>
            <person name="Tapia R."/>
            <person name="Goodwin L."/>
            <person name="Pitluck S."/>
            <person name="Pagani I."/>
            <person name="Ivanova N."/>
            <person name="Mavromatis K."/>
            <person name="Mikhailova N."/>
            <person name="Pati A."/>
            <person name="Chen A."/>
            <person name="Palaniappan K."/>
            <person name="Land M."/>
            <person name="Hauser L."/>
            <person name="Chang Y."/>
            <person name="Jeffries C."/>
            <person name="Schneider S."/>
            <person name="Rohde M."/>
            <person name="Goker M."/>
            <person name="Pukall R."/>
            <person name="Woyke T."/>
            <person name="Bristow J."/>
            <person name="Eisen J."/>
            <person name="Markowitz V."/>
            <person name="Hugenholtz P."/>
            <person name="Kyrpides N."/>
            <person name="Klenk H."/>
            <person name="Detter J."/>
        </authorList>
    </citation>
    <scope>NUCLEOTIDE SEQUENCE [LARGE SCALE GENOMIC DNA]</scope>
    <source>
        <strain evidence="10">ATCC 700841 / DSM 12885 / JCM 10246 / 7p75a</strain>
    </source>
</reference>
<dbReference type="OrthoDB" id="9773221at2"/>
<feature type="transmembrane region" description="Helical" evidence="7">
    <location>
        <begin position="138"/>
        <end position="159"/>
    </location>
</feature>
<dbReference type="PANTHER" id="PTHR43163">
    <property type="entry name" value="DIPEPTIDE TRANSPORT SYSTEM PERMEASE PROTEIN DPPB-RELATED"/>
    <property type="match status" value="1"/>
</dbReference>
<organism evidence="9 10">
    <name type="scientific">Thermaerobacter marianensis (strain ATCC 700841 / DSM 12885 / JCM 10246 / 7p75a)</name>
    <dbReference type="NCBI Taxonomy" id="644966"/>
    <lineage>
        <taxon>Bacteria</taxon>
        <taxon>Bacillati</taxon>
        <taxon>Bacillota</taxon>
        <taxon>Clostridia</taxon>
        <taxon>Eubacteriales</taxon>
        <taxon>Clostridiales Family XVII. Incertae Sedis</taxon>
        <taxon>Thermaerobacter</taxon>
    </lineage>
</organism>